<keyword evidence="3" id="KW-1185">Reference proteome</keyword>
<feature type="domain" description="DUF6285" evidence="1">
    <location>
        <begin position="36"/>
        <end position="117"/>
    </location>
</feature>
<dbReference type="InterPro" id="IPR046252">
    <property type="entry name" value="DUF6285"/>
</dbReference>
<reference evidence="2 3" key="1">
    <citation type="submission" date="2023-07" db="EMBL/GenBank/DDBJ databases">
        <authorList>
            <person name="Girao M."/>
            <person name="Carvalho M.F."/>
        </authorList>
    </citation>
    <scope>NUCLEOTIDE SEQUENCE [LARGE SCALE GENOMIC DNA]</scope>
    <source>
        <strain evidence="2 3">YIM65754</strain>
    </source>
</reference>
<evidence type="ECO:0000313" key="3">
    <source>
        <dbReference type="Proteomes" id="UP001336020"/>
    </source>
</evidence>
<organism evidence="2 3">
    <name type="scientific">Rhodococcus artemisiae</name>
    <dbReference type="NCBI Taxonomy" id="714159"/>
    <lineage>
        <taxon>Bacteria</taxon>
        <taxon>Bacillati</taxon>
        <taxon>Actinomycetota</taxon>
        <taxon>Actinomycetes</taxon>
        <taxon>Mycobacteriales</taxon>
        <taxon>Nocardiaceae</taxon>
        <taxon>Rhodococcus</taxon>
    </lineage>
</organism>
<sequence>MPEAEPHGDLHGLPGVSDLLDAVIEELGGGIAPSLTDPGAAYRLKICTSLLQVARREQQLGSGQRAVHAGRLFRVGCRDEAELALRLRSGVLDVSDPDVRSAVIGAVVQRLRVANPRHLLRP</sequence>
<dbReference type="RefSeq" id="WP_330135750.1">
    <property type="nucleotide sequence ID" value="NZ_JAUTXY010000013.1"/>
</dbReference>
<name>A0ABU7LG97_9NOCA</name>
<dbReference type="EMBL" id="JAUTXY010000013">
    <property type="protein sequence ID" value="MEE2060574.1"/>
    <property type="molecule type" value="Genomic_DNA"/>
</dbReference>
<accession>A0ABU7LG97</accession>
<comment type="caution">
    <text evidence="2">The sequence shown here is derived from an EMBL/GenBank/DDBJ whole genome shotgun (WGS) entry which is preliminary data.</text>
</comment>
<evidence type="ECO:0000313" key="2">
    <source>
        <dbReference type="EMBL" id="MEE2060574.1"/>
    </source>
</evidence>
<proteinExistence type="predicted"/>
<gene>
    <name evidence="2" type="ORF">Q7514_23910</name>
</gene>
<protein>
    <submittedName>
        <fullName evidence="2">DUF6285 domain-containing protein</fullName>
    </submittedName>
</protein>
<evidence type="ECO:0000259" key="1">
    <source>
        <dbReference type="Pfam" id="PF19802"/>
    </source>
</evidence>
<dbReference type="Pfam" id="PF19802">
    <property type="entry name" value="DUF6285"/>
    <property type="match status" value="1"/>
</dbReference>
<dbReference type="Proteomes" id="UP001336020">
    <property type="component" value="Unassembled WGS sequence"/>
</dbReference>